<name>A0A061I870_CRIGR</name>
<dbReference type="EMBL" id="KE674822">
    <property type="protein sequence ID" value="ERE76114.1"/>
    <property type="molecule type" value="Genomic_DNA"/>
</dbReference>
<evidence type="ECO:0000313" key="2">
    <source>
        <dbReference type="EMBL" id="ERE76114.1"/>
    </source>
</evidence>
<gene>
    <name evidence="2" type="ORF">H671_4g12088</name>
</gene>
<proteinExistence type="predicted"/>
<protein>
    <submittedName>
        <fullName evidence="2">Putative palmitoyltransferase ZDHHC8</fullName>
        <ecNumber evidence="2">2.3.1.-</ecNumber>
    </submittedName>
</protein>
<organism evidence="2 3">
    <name type="scientific">Cricetulus griseus</name>
    <name type="common">Chinese hamster</name>
    <name type="synonym">Cricetulus barabensis griseus</name>
    <dbReference type="NCBI Taxonomy" id="10029"/>
    <lineage>
        <taxon>Eukaryota</taxon>
        <taxon>Metazoa</taxon>
        <taxon>Chordata</taxon>
        <taxon>Craniata</taxon>
        <taxon>Vertebrata</taxon>
        <taxon>Euteleostomi</taxon>
        <taxon>Mammalia</taxon>
        <taxon>Eutheria</taxon>
        <taxon>Euarchontoglires</taxon>
        <taxon>Glires</taxon>
        <taxon>Rodentia</taxon>
        <taxon>Myomorpha</taxon>
        <taxon>Muroidea</taxon>
        <taxon>Cricetidae</taxon>
        <taxon>Cricetinae</taxon>
        <taxon>Cricetulus</taxon>
    </lineage>
</organism>
<keyword evidence="2" id="KW-0012">Acyltransferase</keyword>
<dbReference type="AlphaFoldDB" id="A0A061I870"/>
<keyword evidence="2" id="KW-0808">Transferase</keyword>
<dbReference type="Proteomes" id="UP000030759">
    <property type="component" value="Unassembled WGS sequence"/>
</dbReference>
<accession>A0A061I870</accession>
<evidence type="ECO:0000256" key="1">
    <source>
        <dbReference type="SAM" id="MobiDB-lite"/>
    </source>
</evidence>
<feature type="compositionally biased region" description="Low complexity" evidence="1">
    <location>
        <begin position="116"/>
        <end position="126"/>
    </location>
</feature>
<dbReference type="EC" id="2.3.1.-" evidence="2"/>
<sequence length="202" mass="22113">MSRTVGQEWVVVGEIGEERLEGTILENQILQRYVVESPRMPLSISLKPPFLRPELLERAVPLKVKLSDNGLKAGRSKSKGSLDQLDEKPLDLGPPLPPKIEAGTFGRDLKTPRPGSAESALESALSVQRTSPPTPAMYKFRPAFSTGPKTPFCGPSEQVKGHKEGVTCPGYFSDRKPKQGSLGWGCEEQRVPIGPWDALTRL</sequence>
<feature type="region of interest" description="Disordered" evidence="1">
    <location>
        <begin position="70"/>
        <end position="135"/>
    </location>
</feature>
<evidence type="ECO:0000313" key="3">
    <source>
        <dbReference type="Proteomes" id="UP000030759"/>
    </source>
</evidence>
<reference evidence="3" key="1">
    <citation type="journal article" date="2013" name="Nat. Biotechnol.">
        <title>Chinese hamster genome sequenced from sorted chromosomes.</title>
        <authorList>
            <person name="Brinkrolf K."/>
            <person name="Rupp O."/>
            <person name="Laux H."/>
            <person name="Kollin F."/>
            <person name="Ernst W."/>
            <person name="Linke B."/>
            <person name="Kofler R."/>
            <person name="Romand S."/>
            <person name="Hesse F."/>
            <person name="Budach W.E."/>
            <person name="Galosy S."/>
            <person name="Muller D."/>
            <person name="Noll T."/>
            <person name="Wienberg J."/>
            <person name="Jostock T."/>
            <person name="Leonard M."/>
            <person name="Grillari J."/>
            <person name="Tauch A."/>
            <person name="Goesmann A."/>
            <person name="Helk B."/>
            <person name="Mott J.E."/>
            <person name="Puhler A."/>
            <person name="Borth N."/>
        </authorList>
    </citation>
    <scope>NUCLEOTIDE SEQUENCE [LARGE SCALE GENOMIC DNA]</scope>
    <source>
        <strain evidence="3">17A/GY</strain>
    </source>
</reference>
<dbReference type="GO" id="GO:0016746">
    <property type="term" value="F:acyltransferase activity"/>
    <property type="evidence" value="ECO:0007669"/>
    <property type="project" value="UniProtKB-KW"/>
</dbReference>